<feature type="compositionally biased region" description="Low complexity" evidence="1">
    <location>
        <begin position="18"/>
        <end position="30"/>
    </location>
</feature>
<feature type="domain" description="Phasin" evidence="2">
    <location>
        <begin position="30"/>
        <end position="115"/>
    </location>
</feature>
<evidence type="ECO:0000313" key="3">
    <source>
        <dbReference type="EMBL" id="NIJ22847.1"/>
    </source>
</evidence>
<dbReference type="Pfam" id="PF09361">
    <property type="entry name" value="Phasin_2"/>
    <property type="match status" value="1"/>
</dbReference>
<protein>
    <recommendedName>
        <fullName evidence="2">Phasin domain-containing protein</fullName>
    </recommendedName>
</protein>
<evidence type="ECO:0000256" key="1">
    <source>
        <dbReference type="SAM" id="MobiDB-lite"/>
    </source>
</evidence>
<name>A0ABX0U256_9SPHN</name>
<organism evidence="3 4">
    <name type="scientific">Sphingomonas japonica</name>
    <dbReference type="NCBI Taxonomy" id="511662"/>
    <lineage>
        <taxon>Bacteria</taxon>
        <taxon>Pseudomonadati</taxon>
        <taxon>Pseudomonadota</taxon>
        <taxon>Alphaproteobacteria</taxon>
        <taxon>Sphingomonadales</taxon>
        <taxon>Sphingomonadaceae</taxon>
        <taxon>Sphingomonas</taxon>
    </lineage>
</organism>
<evidence type="ECO:0000259" key="2">
    <source>
        <dbReference type="Pfam" id="PF09361"/>
    </source>
</evidence>
<sequence length="126" mass="13447">MAGKNDATDAMKDATGKASAAASEGMARASEQMRDAGERMQAATGAMTDTGSKLGMKVLEQAEMNTSEAFKAMRAAAQANDLAEVMRVQSEYLRDQGSRSVTQAREIGEMIAEFGRMTIGQMTGRR</sequence>
<dbReference type="Proteomes" id="UP000788153">
    <property type="component" value="Unassembled WGS sequence"/>
</dbReference>
<dbReference type="EMBL" id="JAASQP010000001">
    <property type="protein sequence ID" value="NIJ22847.1"/>
    <property type="molecule type" value="Genomic_DNA"/>
</dbReference>
<accession>A0ABX0U256</accession>
<dbReference type="InterPro" id="IPR018968">
    <property type="entry name" value="Phasin"/>
</dbReference>
<gene>
    <name evidence="3" type="ORF">FHT01_000389</name>
</gene>
<feature type="compositionally biased region" description="Basic and acidic residues" evidence="1">
    <location>
        <begin position="1"/>
        <end position="15"/>
    </location>
</feature>
<comment type="caution">
    <text evidence="3">The sequence shown here is derived from an EMBL/GenBank/DDBJ whole genome shotgun (WGS) entry which is preliminary data.</text>
</comment>
<evidence type="ECO:0000313" key="4">
    <source>
        <dbReference type="Proteomes" id="UP000788153"/>
    </source>
</evidence>
<keyword evidence="4" id="KW-1185">Reference proteome</keyword>
<dbReference type="RefSeq" id="WP_243846603.1">
    <property type="nucleotide sequence ID" value="NZ_BAAAEV010000001.1"/>
</dbReference>
<reference evidence="3 4" key="1">
    <citation type="submission" date="2020-03" db="EMBL/GenBank/DDBJ databases">
        <title>Genomic Encyclopedia of Type Strains, Phase IV (KMG-IV): sequencing the most valuable type-strain genomes for metagenomic binning, comparative biology and taxonomic classification.</title>
        <authorList>
            <person name="Goeker M."/>
        </authorList>
    </citation>
    <scope>NUCLEOTIDE SEQUENCE [LARGE SCALE GENOMIC DNA]</scope>
    <source>
        <strain evidence="3 4">DSM 22753</strain>
    </source>
</reference>
<proteinExistence type="predicted"/>
<feature type="region of interest" description="Disordered" evidence="1">
    <location>
        <begin position="1"/>
        <end position="51"/>
    </location>
</feature>